<protein>
    <recommendedName>
        <fullName evidence="3">PD-(D/E)XK nuclease family transposase</fullName>
    </recommendedName>
</protein>
<name>A0ABN6ZGX8_9FIRM</name>
<proteinExistence type="predicted"/>
<dbReference type="RefSeq" id="WP_262950787.1">
    <property type="nucleotide sequence ID" value="NZ_AP028127.1"/>
</dbReference>
<dbReference type="NCBIfam" id="TIGR01784">
    <property type="entry name" value="T_den_put_tspse"/>
    <property type="match status" value="1"/>
</dbReference>
<reference evidence="1" key="1">
    <citation type="journal article" date="2024" name="Int. J. Syst. Evol. Microbiol.">
        <title>Turicibacter faecis sp. nov., isolated from faeces of heart failure mouse model.</title>
        <authorList>
            <person name="Imamura Y."/>
            <person name="Motooka D."/>
            <person name="Nakajima Y."/>
            <person name="Ito S."/>
            <person name="Kitakaze M."/>
            <person name="Iida T."/>
            <person name="Nakamura S."/>
        </authorList>
    </citation>
    <scope>NUCLEOTIDE SEQUENCE</scope>
    <source>
        <strain evidence="1">TC023</strain>
    </source>
</reference>
<keyword evidence="2" id="KW-1185">Reference proteome</keyword>
<evidence type="ECO:0008006" key="3">
    <source>
        <dbReference type="Google" id="ProtNLM"/>
    </source>
</evidence>
<dbReference type="Pfam" id="PF12784">
    <property type="entry name" value="PDDEXK_2"/>
    <property type="match status" value="1"/>
</dbReference>
<gene>
    <name evidence="1" type="ORF">T23_07130</name>
</gene>
<evidence type="ECO:0000313" key="1">
    <source>
        <dbReference type="EMBL" id="BEH90611.1"/>
    </source>
</evidence>
<organism evidence="1 2">
    <name type="scientific">Turicibacter faecis</name>
    <dbReference type="NCBI Taxonomy" id="2963365"/>
    <lineage>
        <taxon>Bacteria</taxon>
        <taxon>Bacillati</taxon>
        <taxon>Bacillota</taxon>
        <taxon>Erysipelotrichia</taxon>
        <taxon>Erysipelotrichales</taxon>
        <taxon>Turicibacteraceae</taxon>
        <taxon>Turicibacter</taxon>
    </lineage>
</organism>
<accession>A0ABN6ZGX8</accession>
<dbReference type="InterPro" id="IPR010106">
    <property type="entry name" value="RpnA"/>
</dbReference>
<dbReference type="PANTHER" id="PTHR41317:SF1">
    <property type="entry name" value="PD-(D_E)XK NUCLEASE FAMILY TRANSPOSASE"/>
    <property type="match status" value="1"/>
</dbReference>
<evidence type="ECO:0000313" key="2">
    <source>
        <dbReference type="Proteomes" id="UP001432099"/>
    </source>
</evidence>
<dbReference type="EMBL" id="AP028127">
    <property type="protein sequence ID" value="BEH90611.1"/>
    <property type="molecule type" value="Genomic_DNA"/>
</dbReference>
<sequence>MINLDDLMKQPKGAGENVGPVLLPPTMDFVFKGLFGNEKRPELLISFLNAVLTPDEPITSITFKDRTIDKQYKEDKMGTLDILATTNKGELINVEVQVADEKNMIERSLFYWSRLFSGQLQSGIPYQKLERTVCINLLSFDLLETAEYHSCYVLKERERNEQLSDLLEIHFIELDKIKDIHHADEIKTQLEAWLEFIKHPESQVSYELARQDETIREAKDELLVLSCNEKYRLYYEARLKALLDETSRLQTARDEGIEQGKMQRDLEIAKNLLDVLDDTTIAFKTGLPVLTVSRLREDKNKLKK</sequence>
<dbReference type="PANTHER" id="PTHR41317">
    <property type="entry name" value="PD-(D_E)XK NUCLEASE FAMILY TRANSPOSASE"/>
    <property type="match status" value="1"/>
</dbReference>
<dbReference type="Proteomes" id="UP001432099">
    <property type="component" value="Chromosome"/>
</dbReference>